<accession>K6YX45</accession>
<organism evidence="3 4">
    <name type="scientific">Aliiglaciecola lipolytica E3</name>
    <dbReference type="NCBI Taxonomy" id="1127673"/>
    <lineage>
        <taxon>Bacteria</taxon>
        <taxon>Pseudomonadati</taxon>
        <taxon>Pseudomonadota</taxon>
        <taxon>Gammaproteobacteria</taxon>
        <taxon>Alteromonadales</taxon>
        <taxon>Alteromonadaceae</taxon>
        <taxon>Aliiglaciecola</taxon>
    </lineage>
</organism>
<evidence type="ECO:0000313" key="3">
    <source>
        <dbReference type="EMBL" id="GAC15785.1"/>
    </source>
</evidence>
<dbReference type="Proteomes" id="UP000006334">
    <property type="component" value="Unassembled WGS sequence"/>
</dbReference>
<dbReference type="SUPFAM" id="SSF49899">
    <property type="entry name" value="Concanavalin A-like lectins/glucanases"/>
    <property type="match status" value="1"/>
</dbReference>
<sequence length="284" mass="30608">MIVQIRQTIIASLFVSFGVSATPTLVDTSQWQADESPSTSRLSKNDVWVGLESNAPRKNGNSSGSLISDFVSIGDFVFSGSMTPTFANNLSCEAENTCNDNDILGIVFGWQDSSNHYRLGFSQGDNSTAQAVSDITGRNGLFLIREVNGSSSTLAHWSNVFWQDEQTYNFSVGRLGDEISFSLNGMGLDTAQNQSGALPSDSVFQTQNAGMTAVDISYNLLDSTFLGGRVGVYTESQTAIFSGLTFDNLIKVSAPPVFATALIALIWSVRRKNKKLTAQTMAIS</sequence>
<dbReference type="EMBL" id="BAEN01000061">
    <property type="protein sequence ID" value="GAC15785.1"/>
    <property type="molecule type" value="Genomic_DNA"/>
</dbReference>
<feature type="transmembrane region" description="Helical" evidence="1">
    <location>
        <begin position="252"/>
        <end position="269"/>
    </location>
</feature>
<evidence type="ECO:0000256" key="1">
    <source>
        <dbReference type="SAM" id="Phobius"/>
    </source>
</evidence>
<keyword evidence="1" id="KW-0812">Transmembrane</keyword>
<gene>
    <name evidence="3" type="ORF">GLIP_3164</name>
</gene>
<dbReference type="InterPro" id="IPR013320">
    <property type="entry name" value="ConA-like_dom_sf"/>
</dbReference>
<dbReference type="AlphaFoldDB" id="K6YX45"/>
<evidence type="ECO:0000313" key="4">
    <source>
        <dbReference type="Proteomes" id="UP000006334"/>
    </source>
</evidence>
<dbReference type="Gene3D" id="2.60.120.200">
    <property type="match status" value="1"/>
</dbReference>
<name>K6YX45_9ALTE</name>
<keyword evidence="2" id="KW-0732">Signal</keyword>
<evidence type="ECO:0000256" key="2">
    <source>
        <dbReference type="SAM" id="SignalP"/>
    </source>
</evidence>
<feature type="signal peptide" evidence="2">
    <location>
        <begin position="1"/>
        <end position="21"/>
    </location>
</feature>
<keyword evidence="1" id="KW-0472">Membrane</keyword>
<reference evidence="3 4" key="1">
    <citation type="journal article" date="2017" name="Antonie Van Leeuwenhoek">
        <title>Rhizobium rhizosphaerae sp. nov., a novel species isolated from rice rhizosphere.</title>
        <authorList>
            <person name="Zhao J.J."/>
            <person name="Zhang J."/>
            <person name="Zhang R.J."/>
            <person name="Zhang C.W."/>
            <person name="Yin H.Q."/>
            <person name="Zhang X.X."/>
        </authorList>
    </citation>
    <scope>NUCLEOTIDE SEQUENCE [LARGE SCALE GENOMIC DNA]</scope>
    <source>
        <strain evidence="3 4">E3</strain>
    </source>
</reference>
<dbReference type="RefSeq" id="WP_008845590.1">
    <property type="nucleotide sequence ID" value="NZ_BAEN01000061.1"/>
</dbReference>
<keyword evidence="4" id="KW-1185">Reference proteome</keyword>
<comment type="caution">
    <text evidence="3">The sequence shown here is derived from an EMBL/GenBank/DDBJ whole genome shotgun (WGS) entry which is preliminary data.</text>
</comment>
<protein>
    <submittedName>
        <fullName evidence="3">Uncharacterized protein</fullName>
    </submittedName>
</protein>
<feature type="chain" id="PRO_5003900426" evidence="2">
    <location>
        <begin position="22"/>
        <end position="284"/>
    </location>
</feature>
<proteinExistence type="predicted"/>
<keyword evidence="1" id="KW-1133">Transmembrane helix</keyword>